<feature type="repeat" description="ANK" evidence="2">
    <location>
        <begin position="79"/>
        <end position="111"/>
    </location>
</feature>
<evidence type="ECO:0000256" key="3">
    <source>
        <dbReference type="SAM" id="SignalP"/>
    </source>
</evidence>
<keyword evidence="1" id="KW-0378">Hydrolase</keyword>
<dbReference type="Proteomes" id="UP000015102">
    <property type="component" value="Unassembled WGS sequence"/>
</dbReference>
<dbReference type="PANTHER" id="PTHR24139">
    <property type="entry name" value="CALCIUM-INDEPENDENT PHOSPHOLIPASE A2"/>
    <property type="match status" value="1"/>
</dbReference>
<evidence type="ECO:0000313" key="4">
    <source>
        <dbReference type="EnsemblMetazoa" id="MESCA001205-PA"/>
    </source>
</evidence>
<keyword evidence="5" id="KW-1185">Reference proteome</keyword>
<dbReference type="STRING" id="36166.T1GD26"/>
<keyword evidence="2" id="KW-0040">ANK repeat</keyword>
<dbReference type="EMBL" id="CAQQ02392028">
    <property type="status" value="NOT_ANNOTATED_CDS"/>
    <property type="molecule type" value="Genomic_DNA"/>
</dbReference>
<organism evidence="4 5">
    <name type="scientific">Megaselia scalaris</name>
    <name type="common">Humpbacked fly</name>
    <name type="synonym">Phora scalaris</name>
    <dbReference type="NCBI Taxonomy" id="36166"/>
    <lineage>
        <taxon>Eukaryota</taxon>
        <taxon>Metazoa</taxon>
        <taxon>Ecdysozoa</taxon>
        <taxon>Arthropoda</taxon>
        <taxon>Hexapoda</taxon>
        <taxon>Insecta</taxon>
        <taxon>Pterygota</taxon>
        <taxon>Neoptera</taxon>
        <taxon>Endopterygota</taxon>
        <taxon>Diptera</taxon>
        <taxon>Brachycera</taxon>
        <taxon>Muscomorpha</taxon>
        <taxon>Platypezoidea</taxon>
        <taxon>Phoridae</taxon>
        <taxon>Megaseliini</taxon>
        <taxon>Megaselia</taxon>
    </lineage>
</organism>
<protein>
    <submittedName>
        <fullName evidence="4">Uncharacterized protein</fullName>
    </submittedName>
</protein>
<dbReference type="EnsemblMetazoa" id="MESCA001205-RA">
    <property type="protein sequence ID" value="MESCA001205-PA"/>
    <property type="gene ID" value="MESCA001205"/>
</dbReference>
<dbReference type="GO" id="GO:0005739">
    <property type="term" value="C:mitochondrion"/>
    <property type="evidence" value="ECO:0007669"/>
    <property type="project" value="TreeGrafter"/>
</dbReference>
<dbReference type="EMBL" id="CAQQ02392029">
    <property type="status" value="NOT_ANNOTATED_CDS"/>
    <property type="molecule type" value="Genomic_DNA"/>
</dbReference>
<evidence type="ECO:0000313" key="5">
    <source>
        <dbReference type="Proteomes" id="UP000015102"/>
    </source>
</evidence>
<dbReference type="SUPFAM" id="SSF48403">
    <property type="entry name" value="Ankyrin repeat"/>
    <property type="match status" value="1"/>
</dbReference>
<dbReference type="GO" id="GO:0052816">
    <property type="term" value="F:long-chain fatty acyl-CoA hydrolase activity"/>
    <property type="evidence" value="ECO:0007669"/>
    <property type="project" value="TreeGrafter"/>
</dbReference>
<dbReference type="PANTHER" id="PTHR24139:SF34">
    <property type="entry name" value="85_88 KDA CALCIUM-INDEPENDENT PHOSPHOLIPASE A2"/>
    <property type="match status" value="1"/>
</dbReference>
<dbReference type="HOGENOM" id="CLU_1462910_0_0_1"/>
<dbReference type="PRINTS" id="PR01415">
    <property type="entry name" value="ANKYRIN"/>
</dbReference>
<dbReference type="InterPro" id="IPR036770">
    <property type="entry name" value="Ankyrin_rpt-contain_sf"/>
</dbReference>
<dbReference type="AlphaFoldDB" id="T1GD26"/>
<dbReference type="PROSITE" id="PS50088">
    <property type="entry name" value="ANK_REPEAT"/>
    <property type="match status" value="1"/>
</dbReference>
<evidence type="ECO:0000256" key="1">
    <source>
        <dbReference type="ARBA" id="ARBA00022801"/>
    </source>
</evidence>
<dbReference type="InterPro" id="IPR047148">
    <property type="entry name" value="PLPL9"/>
</dbReference>
<proteinExistence type="predicted"/>
<keyword evidence="3" id="KW-0732">Signal</keyword>
<name>T1GD26_MEGSC</name>
<accession>T1GD26</accession>
<dbReference type="PROSITE" id="PS50297">
    <property type="entry name" value="ANK_REP_REGION"/>
    <property type="match status" value="1"/>
</dbReference>
<evidence type="ECO:0000256" key="2">
    <source>
        <dbReference type="PROSITE-ProRule" id="PRU00023"/>
    </source>
</evidence>
<dbReference type="GO" id="GO:0047499">
    <property type="term" value="F:calcium-independent phospholipase A2 activity"/>
    <property type="evidence" value="ECO:0007669"/>
    <property type="project" value="InterPro"/>
</dbReference>
<dbReference type="Gene3D" id="1.25.40.20">
    <property type="entry name" value="Ankyrin repeat-containing domain"/>
    <property type="match status" value="2"/>
</dbReference>
<feature type="chain" id="PRO_5004588198" evidence="3">
    <location>
        <begin position="17"/>
        <end position="185"/>
    </location>
</feature>
<dbReference type="Pfam" id="PF00023">
    <property type="entry name" value="Ank"/>
    <property type="match status" value="1"/>
</dbReference>
<dbReference type="SMART" id="SM00248">
    <property type="entry name" value="ANK"/>
    <property type="match status" value="3"/>
</dbReference>
<dbReference type="InterPro" id="IPR002110">
    <property type="entry name" value="Ankyrin_rpt"/>
</dbReference>
<reference evidence="4" key="2">
    <citation type="submission" date="2015-06" db="UniProtKB">
        <authorList>
            <consortium name="EnsemblMetazoa"/>
        </authorList>
    </citation>
    <scope>IDENTIFICATION</scope>
</reference>
<dbReference type="GO" id="GO:2000304">
    <property type="term" value="P:positive regulation of ceramide biosynthetic process"/>
    <property type="evidence" value="ECO:0007669"/>
    <property type="project" value="TreeGrafter"/>
</dbReference>
<feature type="signal peptide" evidence="3">
    <location>
        <begin position="1"/>
        <end position="16"/>
    </location>
</feature>
<dbReference type="Pfam" id="PF12796">
    <property type="entry name" value="Ank_2"/>
    <property type="match status" value="1"/>
</dbReference>
<sequence length="185" mass="20372">MYLLMLFLRLEHASECVSPQVAVKCGNIEMVKVLLPICKIDHLDNDGNSAFHYAAATTKDIIKLISSKSTANLNHCNVDGYTPLHLACLQDKPECVKSLLFAGADVNLEAKNVSQKTYRSAAPSSAAEFLKTNANKLYIQDMKYGGTPLHWCSSRETLQALIERGCDVNAKNFDGRTALHVMVII</sequence>
<dbReference type="OMA" id="HIACKND"/>
<reference evidence="5" key="1">
    <citation type="submission" date="2013-02" db="EMBL/GenBank/DDBJ databases">
        <authorList>
            <person name="Hughes D."/>
        </authorList>
    </citation>
    <scope>NUCLEOTIDE SEQUENCE</scope>
    <source>
        <strain>Durham</strain>
        <strain evidence="5">NC isolate 2 -- Noor lab</strain>
    </source>
</reference>